<dbReference type="EC" id="1.1.1.133" evidence="2"/>
<organism evidence="4 5">
    <name type="scientific">Actinomyces urogenitalis DORA_12</name>
    <dbReference type="NCBI Taxonomy" id="1403939"/>
    <lineage>
        <taxon>Bacteria</taxon>
        <taxon>Bacillati</taxon>
        <taxon>Actinomycetota</taxon>
        <taxon>Actinomycetes</taxon>
        <taxon>Actinomycetales</taxon>
        <taxon>Actinomycetaceae</taxon>
        <taxon>Actinomyces</taxon>
    </lineage>
</organism>
<dbReference type="Pfam" id="PF04321">
    <property type="entry name" value="RmlD_sub_bind"/>
    <property type="match status" value="1"/>
</dbReference>
<comment type="similarity">
    <text evidence="1 2">Belongs to the dTDP-4-dehydrorhamnose reductase family.</text>
</comment>
<dbReference type="InterPro" id="IPR029903">
    <property type="entry name" value="RmlD-like-bd"/>
</dbReference>
<sequence>QEIHTEDEPPSPLGVYGQSKAGGDAAVVSTPRHYLVRTSWVVGDGKNFVKTMAGLAERGIKPSVVGDQTGRLTFTADLAAGIIHLLSTEADFGTYNLSGEGPVVSWLEVARRVYELLGRDPGEVMSVTTEEYYAGQEDIAPRPAHSTLDLSKIKATGFTPHDSMRRLDAYVETLR</sequence>
<evidence type="ECO:0000313" key="5">
    <source>
        <dbReference type="Proteomes" id="UP000018852"/>
    </source>
</evidence>
<comment type="caution">
    <text evidence="4">The sequence shown here is derived from an EMBL/GenBank/DDBJ whole genome shotgun (WGS) entry which is preliminary data.</text>
</comment>
<keyword evidence="2" id="KW-0521">NADP</keyword>
<dbReference type="Proteomes" id="UP000018852">
    <property type="component" value="Unassembled WGS sequence"/>
</dbReference>
<keyword evidence="2" id="KW-0560">Oxidoreductase</keyword>
<evidence type="ECO:0000256" key="1">
    <source>
        <dbReference type="ARBA" id="ARBA00010944"/>
    </source>
</evidence>
<dbReference type="AlphaFoldDB" id="W1VCZ9"/>
<dbReference type="Gene3D" id="3.90.25.10">
    <property type="entry name" value="UDP-galactose 4-epimerase, domain 1"/>
    <property type="match status" value="1"/>
</dbReference>
<dbReference type="PATRIC" id="fig|1403939.3.peg.1090"/>
<name>W1VCZ9_9ACTO</name>
<dbReference type="Gene3D" id="3.40.50.720">
    <property type="entry name" value="NAD(P)-binding Rossmann-like Domain"/>
    <property type="match status" value="1"/>
</dbReference>
<accession>W1VCZ9</accession>
<dbReference type="InterPro" id="IPR005913">
    <property type="entry name" value="dTDP_dehydrorham_reduct"/>
</dbReference>
<comment type="function">
    <text evidence="2">Catalyzes the reduction of dTDP-6-deoxy-L-lyxo-4-hexulose to yield dTDP-L-rhamnose.</text>
</comment>
<feature type="non-terminal residue" evidence="4">
    <location>
        <position position="1"/>
    </location>
</feature>
<proteinExistence type="inferred from homology"/>
<dbReference type="PANTHER" id="PTHR10491">
    <property type="entry name" value="DTDP-4-DEHYDRORHAMNOSE REDUCTASE"/>
    <property type="match status" value="1"/>
</dbReference>
<evidence type="ECO:0000313" key="4">
    <source>
        <dbReference type="EMBL" id="ETJ03822.1"/>
    </source>
</evidence>
<protein>
    <recommendedName>
        <fullName evidence="2">dTDP-4-dehydrorhamnose reductase</fullName>
        <ecNumber evidence="2">1.1.1.133</ecNumber>
    </recommendedName>
</protein>
<dbReference type="InterPro" id="IPR036291">
    <property type="entry name" value="NAD(P)-bd_dom_sf"/>
</dbReference>
<feature type="domain" description="RmlD-like substrate binding" evidence="3">
    <location>
        <begin position="4"/>
        <end position="170"/>
    </location>
</feature>
<comment type="pathway">
    <text evidence="2">Carbohydrate biosynthesis; dTDP-L-rhamnose biosynthesis.</text>
</comment>
<reference evidence="4 5" key="1">
    <citation type="submission" date="2013-12" db="EMBL/GenBank/DDBJ databases">
        <title>A Varibaculum cambriense genome reconstructed from a premature infant gut community with otherwise low bacterial novelty that shifts toward anaerobic metabolism during the third week of life.</title>
        <authorList>
            <person name="Brown C.T."/>
            <person name="Sharon I."/>
            <person name="Thomas B.C."/>
            <person name="Castelle C.J."/>
            <person name="Morowitz M.J."/>
            <person name="Banfield J.F."/>
        </authorList>
    </citation>
    <scope>NUCLEOTIDE SEQUENCE [LARGE SCALE GENOMIC DNA]</scope>
    <source>
        <strain evidence="5">DORA_12</strain>
    </source>
</reference>
<dbReference type="EMBL" id="AZLV01000789">
    <property type="protein sequence ID" value="ETJ03822.1"/>
    <property type="molecule type" value="Genomic_DNA"/>
</dbReference>
<dbReference type="GO" id="GO:0019305">
    <property type="term" value="P:dTDP-rhamnose biosynthetic process"/>
    <property type="evidence" value="ECO:0007669"/>
    <property type="project" value="UniProtKB-UniPathway"/>
</dbReference>
<dbReference type="GO" id="GO:0008831">
    <property type="term" value="F:dTDP-4-dehydrorhamnose reductase activity"/>
    <property type="evidence" value="ECO:0007669"/>
    <property type="project" value="UniProtKB-EC"/>
</dbReference>
<dbReference type="SUPFAM" id="SSF51735">
    <property type="entry name" value="NAD(P)-binding Rossmann-fold domains"/>
    <property type="match status" value="1"/>
</dbReference>
<dbReference type="PANTHER" id="PTHR10491:SF4">
    <property type="entry name" value="METHIONINE ADENOSYLTRANSFERASE 2 SUBUNIT BETA"/>
    <property type="match status" value="1"/>
</dbReference>
<gene>
    <name evidence="4" type="ORF">Q605_AUC00789G0010</name>
</gene>
<evidence type="ECO:0000256" key="2">
    <source>
        <dbReference type="RuleBase" id="RU364082"/>
    </source>
</evidence>
<dbReference type="UniPathway" id="UPA00124"/>
<evidence type="ECO:0000259" key="3">
    <source>
        <dbReference type="Pfam" id="PF04321"/>
    </source>
</evidence>